<keyword evidence="3 6" id="KW-0812">Transmembrane</keyword>
<gene>
    <name evidence="8" type="ORF">LITE_LOCUS15178</name>
</gene>
<comment type="subcellular location">
    <subcellularLocation>
        <location evidence="1">Membrane</location>
        <topology evidence="1">Multi-pass membrane protein</topology>
    </subcellularLocation>
</comment>
<evidence type="ECO:0000256" key="4">
    <source>
        <dbReference type="ARBA" id="ARBA00022989"/>
    </source>
</evidence>
<dbReference type="AlphaFoldDB" id="A0AAV0JPG3"/>
<dbReference type="PANTHER" id="PTHR43840">
    <property type="entry name" value="MITOCHONDRIAL METAL TRANSPORTER 1-RELATED"/>
    <property type="match status" value="1"/>
</dbReference>
<evidence type="ECO:0000256" key="6">
    <source>
        <dbReference type="SAM" id="Phobius"/>
    </source>
</evidence>
<feature type="transmembrane region" description="Helical" evidence="6">
    <location>
        <begin position="239"/>
        <end position="263"/>
    </location>
</feature>
<dbReference type="InterPro" id="IPR027469">
    <property type="entry name" value="Cation_efflux_TMD_sf"/>
</dbReference>
<protein>
    <recommendedName>
        <fullName evidence="7">Cation efflux protein transmembrane domain-containing protein</fullName>
    </recommendedName>
</protein>
<dbReference type="EMBL" id="CAMGYJ010000005">
    <property type="protein sequence ID" value="CAI0411468.1"/>
    <property type="molecule type" value="Genomic_DNA"/>
</dbReference>
<dbReference type="FunFam" id="1.20.1510.10:FF:000003">
    <property type="entry name" value="Metal tolerance protein 11"/>
    <property type="match status" value="1"/>
</dbReference>
<feature type="transmembrane region" description="Helical" evidence="6">
    <location>
        <begin position="324"/>
        <end position="347"/>
    </location>
</feature>
<evidence type="ECO:0000256" key="3">
    <source>
        <dbReference type="ARBA" id="ARBA00022692"/>
    </source>
</evidence>
<comment type="caution">
    <text evidence="8">The sequence shown here is derived from an EMBL/GenBank/DDBJ whole genome shotgun (WGS) entry which is preliminary data.</text>
</comment>
<dbReference type="Pfam" id="PF01545">
    <property type="entry name" value="Cation_efflux"/>
    <property type="match status" value="1"/>
</dbReference>
<evidence type="ECO:0000313" key="9">
    <source>
        <dbReference type="Proteomes" id="UP001154282"/>
    </source>
</evidence>
<organism evidence="8 9">
    <name type="scientific">Linum tenue</name>
    <dbReference type="NCBI Taxonomy" id="586396"/>
    <lineage>
        <taxon>Eukaryota</taxon>
        <taxon>Viridiplantae</taxon>
        <taxon>Streptophyta</taxon>
        <taxon>Embryophyta</taxon>
        <taxon>Tracheophyta</taxon>
        <taxon>Spermatophyta</taxon>
        <taxon>Magnoliopsida</taxon>
        <taxon>eudicotyledons</taxon>
        <taxon>Gunneridae</taxon>
        <taxon>Pentapetalae</taxon>
        <taxon>rosids</taxon>
        <taxon>fabids</taxon>
        <taxon>Malpighiales</taxon>
        <taxon>Linaceae</taxon>
        <taxon>Linum</taxon>
    </lineage>
</organism>
<keyword evidence="5 6" id="KW-0472">Membrane</keyword>
<sequence length="402" mass="45400">MFHESTHRLHAPYTLSNLPSIRTRHVDIKVSPFYRFKKSLRIPTRERRTWTPFVKFSSGFPKTTLAPSFSLSPFPAIFVAYSSSLLASLLHFPASRVSAQQTPGKMADRGGGGDGCHDEEFTLLRVDSNGVDHSWRLNFDGYQLSPEHKEKKQPRGIQDCCPGVSGPEDHIAVYYQQQVEMLEGFTEMDALADRGFIPGMSKEEEERLARSETFAIRISNAANLVLFVAKVYASVRSGSLAIIASTLDSLLDLLSGFILWFTAFSMQTPNPYQYPIGKKRMQPLGILVFASVMATLGLQIILESARALMSNEKEFDLTRDQERWVVGIMLSVTLVKLLLMVYCRTFTNEIVKAYAQDHFFDVVTNFIGLFAALLANYIDDWMDPVGAIIVSSYYWHNINYRS</sequence>
<dbReference type="InterPro" id="IPR050291">
    <property type="entry name" value="CDF_Transporter"/>
</dbReference>
<evidence type="ECO:0000256" key="5">
    <source>
        <dbReference type="ARBA" id="ARBA00023136"/>
    </source>
</evidence>
<dbReference type="SUPFAM" id="SSF161111">
    <property type="entry name" value="Cation efflux protein transmembrane domain-like"/>
    <property type="match status" value="1"/>
</dbReference>
<dbReference type="GO" id="GO:0010486">
    <property type="term" value="F:manganese:proton antiporter activity"/>
    <property type="evidence" value="ECO:0007669"/>
    <property type="project" value="TreeGrafter"/>
</dbReference>
<feature type="transmembrane region" description="Helical" evidence="6">
    <location>
        <begin position="359"/>
        <end position="378"/>
    </location>
</feature>
<proteinExistence type="predicted"/>
<feature type="transmembrane region" description="Helical" evidence="6">
    <location>
        <begin position="284"/>
        <end position="302"/>
    </location>
</feature>
<dbReference type="InterPro" id="IPR058533">
    <property type="entry name" value="Cation_efflux_TM"/>
</dbReference>
<keyword evidence="4 6" id="KW-1133">Transmembrane helix</keyword>
<evidence type="ECO:0000313" key="8">
    <source>
        <dbReference type="EMBL" id="CAI0411468.1"/>
    </source>
</evidence>
<accession>A0AAV0JPG3</accession>
<feature type="domain" description="Cation efflux protein transmembrane" evidence="7">
    <location>
        <begin position="218"/>
        <end position="393"/>
    </location>
</feature>
<dbReference type="Proteomes" id="UP001154282">
    <property type="component" value="Unassembled WGS sequence"/>
</dbReference>
<name>A0AAV0JPG3_9ROSI</name>
<evidence type="ECO:0000256" key="2">
    <source>
        <dbReference type="ARBA" id="ARBA00022448"/>
    </source>
</evidence>
<dbReference type="Gene3D" id="1.20.1510.10">
    <property type="entry name" value="Cation efflux protein transmembrane domain"/>
    <property type="match status" value="1"/>
</dbReference>
<keyword evidence="2" id="KW-0813">Transport</keyword>
<dbReference type="GO" id="GO:0016020">
    <property type="term" value="C:membrane"/>
    <property type="evidence" value="ECO:0007669"/>
    <property type="project" value="UniProtKB-SubCell"/>
</dbReference>
<evidence type="ECO:0000259" key="7">
    <source>
        <dbReference type="Pfam" id="PF01545"/>
    </source>
</evidence>
<reference evidence="8" key="1">
    <citation type="submission" date="2022-08" db="EMBL/GenBank/DDBJ databases">
        <authorList>
            <person name="Gutierrez-Valencia J."/>
        </authorList>
    </citation>
    <scope>NUCLEOTIDE SEQUENCE</scope>
</reference>
<evidence type="ECO:0000256" key="1">
    <source>
        <dbReference type="ARBA" id="ARBA00004141"/>
    </source>
</evidence>
<dbReference type="PANTHER" id="PTHR43840:SF5">
    <property type="entry name" value="METAL TOLERANCE PROTEIN 11"/>
    <property type="match status" value="1"/>
</dbReference>
<keyword evidence="9" id="KW-1185">Reference proteome</keyword>